<name>A0A0C9V655_SPHS4</name>
<keyword evidence="2" id="KW-1185">Reference proteome</keyword>
<proteinExistence type="predicted"/>
<sequence>MSVNSHNRNTLSADPIIHGIPESIEHSQCSIREPQSIDMNALREEIKATISATIKEKLRSDANSVTTVSQSMLALDANVQYWSNLSNKATRCSCRALELQLKLADEKVNTLLHKEAPEEGLLEAAQETHTIRFQLDQNKHFQVVAAIDLPDRNSYRDVLKVRLSRNSAVIQAIRFYGIIRAIASLNLISEEHIEYLEKCLPKYEKVCSHLSADLDKNYNNPKHHNLLHLPEDHRAKGSMVNHATWPGEGFQQEVKQVYDQTNFKNTEPQVTIYRNRTLVRDFFGDVDE</sequence>
<dbReference type="EMBL" id="KN837219">
    <property type="protein sequence ID" value="KIJ32950.1"/>
    <property type="molecule type" value="Genomic_DNA"/>
</dbReference>
<reference evidence="1 2" key="1">
    <citation type="submission" date="2014-06" db="EMBL/GenBank/DDBJ databases">
        <title>Evolutionary Origins and Diversification of the Mycorrhizal Mutualists.</title>
        <authorList>
            <consortium name="DOE Joint Genome Institute"/>
            <consortium name="Mycorrhizal Genomics Consortium"/>
            <person name="Kohler A."/>
            <person name="Kuo A."/>
            <person name="Nagy L.G."/>
            <person name="Floudas D."/>
            <person name="Copeland A."/>
            <person name="Barry K.W."/>
            <person name="Cichocki N."/>
            <person name="Veneault-Fourrey C."/>
            <person name="LaButti K."/>
            <person name="Lindquist E.A."/>
            <person name="Lipzen A."/>
            <person name="Lundell T."/>
            <person name="Morin E."/>
            <person name="Murat C."/>
            <person name="Riley R."/>
            <person name="Ohm R."/>
            <person name="Sun H."/>
            <person name="Tunlid A."/>
            <person name="Henrissat B."/>
            <person name="Grigoriev I.V."/>
            <person name="Hibbett D.S."/>
            <person name="Martin F."/>
        </authorList>
    </citation>
    <scope>NUCLEOTIDE SEQUENCE [LARGE SCALE GENOMIC DNA]</scope>
    <source>
        <strain evidence="1 2">SS14</strain>
    </source>
</reference>
<gene>
    <name evidence="1" type="ORF">M422DRAFT_265132</name>
</gene>
<evidence type="ECO:0000313" key="2">
    <source>
        <dbReference type="Proteomes" id="UP000054279"/>
    </source>
</evidence>
<organism evidence="1 2">
    <name type="scientific">Sphaerobolus stellatus (strain SS14)</name>
    <dbReference type="NCBI Taxonomy" id="990650"/>
    <lineage>
        <taxon>Eukaryota</taxon>
        <taxon>Fungi</taxon>
        <taxon>Dikarya</taxon>
        <taxon>Basidiomycota</taxon>
        <taxon>Agaricomycotina</taxon>
        <taxon>Agaricomycetes</taxon>
        <taxon>Phallomycetidae</taxon>
        <taxon>Geastrales</taxon>
        <taxon>Sphaerobolaceae</taxon>
        <taxon>Sphaerobolus</taxon>
    </lineage>
</organism>
<accession>A0A0C9V655</accession>
<dbReference type="AlphaFoldDB" id="A0A0C9V655"/>
<evidence type="ECO:0000313" key="1">
    <source>
        <dbReference type="EMBL" id="KIJ32950.1"/>
    </source>
</evidence>
<dbReference type="OrthoDB" id="3239511at2759"/>
<dbReference type="Proteomes" id="UP000054279">
    <property type="component" value="Unassembled WGS sequence"/>
</dbReference>
<dbReference type="HOGENOM" id="CLU_966981_0_0_1"/>
<protein>
    <submittedName>
        <fullName evidence="1">Uncharacterized protein</fullName>
    </submittedName>
</protein>